<evidence type="ECO:0000313" key="3">
    <source>
        <dbReference type="Proteomes" id="UP000176228"/>
    </source>
</evidence>
<sequence>MFHLKSAKITAPSNGRRWGGCLVEGGLLILLEVETDGDVIASHSGKAILDQIINSFQTSFKQNKLNLKDLLDEVASNPFIKNLILGLLEENLLTVGCLGEASAVLVRDQVAGQILAGQNISKGEVKAGDRIIFYSADFGRNWEEGQLSEIYKFSNLADFEEILSPKLASNEKFTGNAVLAAEVSVQEEFSAPEDIVYSLKPKYFKLKFLLSLWQTRKTLMIILALILLLIINITAGIIRMKQVSKTKEISQELATVKQQYEEAGGILDLNPVRARELLSSSKLTLGKLLKNSKRNSRDYNQINDWLKKVSESEVAAYRIYKFTDVPVFFDMTLIKADGEADNVSAYQEKKVILDNSHKTLYFLSTNSKESAVLAGSDNLKNPRGIAVHGSTAYFLNEDGIFAVDLGSKKAGKVIEKSERWGEIADIEAFGGNLYLLDTAKNNIWKYIAAESGFSPIISYLNEGISVNLAESKELAIDGSIWAAGSDNLFKFTAGSLEQFALQGISDSITSIDGISTSDENERVYILDKTLSRIMVFDKDGLYQSQYQWDELKNAKDFMVTEKEGKIYVLVGHKIHAIEIK</sequence>
<dbReference type="SUPFAM" id="SSF63825">
    <property type="entry name" value="YWTD domain"/>
    <property type="match status" value="1"/>
</dbReference>
<keyword evidence="1" id="KW-0812">Transmembrane</keyword>
<dbReference type="Gene3D" id="2.120.10.30">
    <property type="entry name" value="TolB, C-terminal domain"/>
    <property type="match status" value="1"/>
</dbReference>
<dbReference type="EMBL" id="MFJU01000021">
    <property type="protein sequence ID" value="OGG36192.1"/>
    <property type="molecule type" value="Genomic_DNA"/>
</dbReference>
<dbReference type="AlphaFoldDB" id="A0A1F6BHD7"/>
<comment type="caution">
    <text evidence="2">The sequence shown here is derived from an EMBL/GenBank/DDBJ whole genome shotgun (WGS) entry which is preliminary data.</text>
</comment>
<proteinExistence type="predicted"/>
<name>A0A1F6BHD7_9BACT</name>
<dbReference type="InterPro" id="IPR011042">
    <property type="entry name" value="6-blade_b-propeller_TolB-like"/>
</dbReference>
<accession>A0A1F6BHD7</accession>
<evidence type="ECO:0000313" key="2">
    <source>
        <dbReference type="EMBL" id="OGG36192.1"/>
    </source>
</evidence>
<keyword evidence="1" id="KW-0472">Membrane</keyword>
<reference evidence="2 3" key="1">
    <citation type="journal article" date="2016" name="Nat. Commun.">
        <title>Thousands of microbial genomes shed light on interconnected biogeochemical processes in an aquifer system.</title>
        <authorList>
            <person name="Anantharaman K."/>
            <person name="Brown C.T."/>
            <person name="Hug L.A."/>
            <person name="Sharon I."/>
            <person name="Castelle C.J."/>
            <person name="Probst A.J."/>
            <person name="Thomas B.C."/>
            <person name="Singh A."/>
            <person name="Wilkins M.J."/>
            <person name="Karaoz U."/>
            <person name="Brodie E.L."/>
            <person name="Williams K.H."/>
            <person name="Hubbard S.S."/>
            <person name="Banfield J.F."/>
        </authorList>
    </citation>
    <scope>NUCLEOTIDE SEQUENCE [LARGE SCALE GENOMIC DNA]</scope>
</reference>
<gene>
    <name evidence="2" type="ORF">A2968_02150</name>
</gene>
<protein>
    <submittedName>
        <fullName evidence="2">Uncharacterized protein</fullName>
    </submittedName>
</protein>
<dbReference type="Proteomes" id="UP000176228">
    <property type="component" value="Unassembled WGS sequence"/>
</dbReference>
<organism evidence="2 3">
    <name type="scientific">Candidatus Gottesmanbacteria bacterium RIFCSPLOWO2_01_FULL_42_22</name>
    <dbReference type="NCBI Taxonomy" id="1798391"/>
    <lineage>
        <taxon>Bacteria</taxon>
        <taxon>Candidatus Gottesmaniibacteriota</taxon>
    </lineage>
</organism>
<feature type="transmembrane region" description="Helical" evidence="1">
    <location>
        <begin position="219"/>
        <end position="238"/>
    </location>
</feature>
<evidence type="ECO:0000256" key="1">
    <source>
        <dbReference type="SAM" id="Phobius"/>
    </source>
</evidence>
<dbReference type="STRING" id="1798391.A2968_02150"/>
<keyword evidence="1" id="KW-1133">Transmembrane helix</keyword>